<name>A0AAV5K0R0_9ROSI</name>
<dbReference type="AlphaFoldDB" id="A0AAV5K0R0"/>
<evidence type="ECO:0000256" key="1">
    <source>
        <dbReference type="PROSITE-ProRule" id="PRU00023"/>
    </source>
</evidence>
<dbReference type="InterPro" id="IPR002110">
    <property type="entry name" value="Ankyrin_rpt"/>
</dbReference>
<feature type="transmembrane region" description="Helical" evidence="3">
    <location>
        <begin position="495"/>
        <end position="512"/>
    </location>
</feature>
<keyword evidence="3" id="KW-0472">Membrane</keyword>
<keyword evidence="6" id="KW-1185">Reference proteome</keyword>
<keyword evidence="3" id="KW-1133">Transmembrane helix</keyword>
<feature type="repeat" description="ANK" evidence="1">
    <location>
        <begin position="89"/>
        <end position="112"/>
    </location>
</feature>
<dbReference type="InterPro" id="IPR036770">
    <property type="entry name" value="Ankyrin_rpt-contain_sf"/>
</dbReference>
<dbReference type="GO" id="GO:0016020">
    <property type="term" value="C:membrane"/>
    <property type="evidence" value="ECO:0007669"/>
    <property type="project" value="TreeGrafter"/>
</dbReference>
<dbReference type="PANTHER" id="PTHR24177:SF33">
    <property type="entry name" value="ANKYRIN REPEAT FAMILY PROTEIN"/>
    <property type="match status" value="1"/>
</dbReference>
<dbReference type="SUPFAM" id="SSF48403">
    <property type="entry name" value="Ankyrin repeat"/>
    <property type="match status" value="1"/>
</dbReference>
<feature type="domain" description="PGG" evidence="4">
    <location>
        <begin position="487"/>
        <end position="598"/>
    </location>
</feature>
<feature type="transmembrane region" description="Helical" evidence="3">
    <location>
        <begin position="578"/>
        <end position="600"/>
    </location>
</feature>
<evidence type="ECO:0000313" key="6">
    <source>
        <dbReference type="Proteomes" id="UP001054252"/>
    </source>
</evidence>
<dbReference type="Gene3D" id="1.25.40.20">
    <property type="entry name" value="Ankyrin repeat-containing domain"/>
    <property type="match status" value="1"/>
</dbReference>
<organism evidence="5 6">
    <name type="scientific">Rubroshorea leprosula</name>
    <dbReference type="NCBI Taxonomy" id="152421"/>
    <lineage>
        <taxon>Eukaryota</taxon>
        <taxon>Viridiplantae</taxon>
        <taxon>Streptophyta</taxon>
        <taxon>Embryophyta</taxon>
        <taxon>Tracheophyta</taxon>
        <taxon>Spermatophyta</taxon>
        <taxon>Magnoliopsida</taxon>
        <taxon>eudicotyledons</taxon>
        <taxon>Gunneridae</taxon>
        <taxon>Pentapetalae</taxon>
        <taxon>rosids</taxon>
        <taxon>malvids</taxon>
        <taxon>Malvales</taxon>
        <taxon>Dipterocarpaceae</taxon>
        <taxon>Rubroshorea</taxon>
    </lineage>
</organism>
<dbReference type="SMART" id="SM00248">
    <property type="entry name" value="ANK"/>
    <property type="match status" value="5"/>
</dbReference>
<dbReference type="EMBL" id="BPVZ01000047">
    <property type="protein sequence ID" value="GKV17227.1"/>
    <property type="molecule type" value="Genomic_DNA"/>
</dbReference>
<sequence>MRPGEATSSGQAQGMPPRSEGSWLQDNGKSISPSSIEFLFFGAFSPVDSNDAYIRNLPLYKAVDNGELEATLSFLDENPDALTASLTKDGDTALHIAVLAGHVRIVEELVKRMTSQDLAIQKKDRSTALIYAATGGVTEIARYLVEKNRKLLCIPNENAHIPVIVAALYGHRDLVQYLYTETPIEEFSPTRNQGAMLLTTCIIDEFYDIALDLVHCYPQLALAEDPERDTALHLLAKKPSSFPSGAQLALWQQWVYNCIHVHRNNQAGDIETPYEGQANRRNMVAIGVFHHLRAMLWKGLKLLVPGFTRIYELKLAHKQAQELLSFICREISTLGDSQINMLQLDKAIFEAVRQGIVEFIIEMMRNYPAMLWFYDEKDRNIFFVAAKARQEKIFSLIYRTGAKQNALATPWDKDSNNILHQAAFLAPSSQLDRVSGAALQMQRELQWFKEVERIVQPKFREMQNNHRKTPRALFTDQHHRLVDEGEKWTKGTAQSFTVVAALIATIMFAAAFTAPGGYDNDGDPHYLRYNSFLIFMISDAVSLFSSTTSLLMFLGILTSRYREEDFLKTLPTKLMIGLSTLFFSIVTMMITFGISLVIVLQERIPWVSFPIILLGSLPVTLFALLQFPLLVEIFLSTYGPGIFDKPKKSWFNLNSF</sequence>
<dbReference type="InterPro" id="IPR026961">
    <property type="entry name" value="PGG_dom"/>
</dbReference>
<dbReference type="Proteomes" id="UP001054252">
    <property type="component" value="Unassembled WGS sequence"/>
</dbReference>
<feature type="region of interest" description="Disordered" evidence="2">
    <location>
        <begin position="1"/>
        <end position="27"/>
    </location>
</feature>
<dbReference type="PROSITE" id="PS50088">
    <property type="entry name" value="ANK_REPEAT"/>
    <property type="match status" value="1"/>
</dbReference>
<dbReference type="Pfam" id="PF13962">
    <property type="entry name" value="PGG"/>
    <property type="match status" value="1"/>
</dbReference>
<comment type="caution">
    <text evidence="5">The sequence shown here is derived from an EMBL/GenBank/DDBJ whole genome shotgun (WGS) entry which is preliminary data.</text>
</comment>
<evidence type="ECO:0000259" key="4">
    <source>
        <dbReference type="Pfam" id="PF13962"/>
    </source>
</evidence>
<evidence type="ECO:0000256" key="3">
    <source>
        <dbReference type="SAM" id="Phobius"/>
    </source>
</evidence>
<gene>
    <name evidence="5" type="ORF">SLEP1_g27760</name>
</gene>
<protein>
    <recommendedName>
        <fullName evidence="4">PGG domain-containing protein</fullName>
    </recommendedName>
</protein>
<evidence type="ECO:0000313" key="5">
    <source>
        <dbReference type="EMBL" id="GKV17227.1"/>
    </source>
</evidence>
<feature type="transmembrane region" description="Helical" evidence="3">
    <location>
        <begin position="532"/>
        <end position="557"/>
    </location>
</feature>
<reference evidence="5 6" key="1">
    <citation type="journal article" date="2021" name="Commun. Biol.">
        <title>The genome of Shorea leprosula (Dipterocarpaceae) highlights the ecological relevance of drought in aseasonal tropical rainforests.</title>
        <authorList>
            <person name="Ng K.K.S."/>
            <person name="Kobayashi M.J."/>
            <person name="Fawcett J.A."/>
            <person name="Hatakeyama M."/>
            <person name="Paape T."/>
            <person name="Ng C.H."/>
            <person name="Ang C.C."/>
            <person name="Tnah L.H."/>
            <person name="Lee C.T."/>
            <person name="Nishiyama T."/>
            <person name="Sese J."/>
            <person name="O'Brien M.J."/>
            <person name="Copetti D."/>
            <person name="Mohd Noor M.I."/>
            <person name="Ong R.C."/>
            <person name="Putra M."/>
            <person name="Sireger I.Z."/>
            <person name="Indrioko S."/>
            <person name="Kosugi Y."/>
            <person name="Izuno A."/>
            <person name="Isagi Y."/>
            <person name="Lee S.L."/>
            <person name="Shimizu K.K."/>
        </authorList>
    </citation>
    <scope>NUCLEOTIDE SEQUENCE [LARGE SCALE GENOMIC DNA]</scope>
    <source>
        <strain evidence="5">214</strain>
    </source>
</reference>
<dbReference type="Pfam" id="PF12796">
    <property type="entry name" value="Ank_2"/>
    <property type="match status" value="1"/>
</dbReference>
<evidence type="ECO:0000256" key="2">
    <source>
        <dbReference type="SAM" id="MobiDB-lite"/>
    </source>
</evidence>
<feature type="compositionally biased region" description="Polar residues" evidence="2">
    <location>
        <begin position="1"/>
        <end position="12"/>
    </location>
</feature>
<dbReference type="PANTHER" id="PTHR24177">
    <property type="entry name" value="CASKIN"/>
    <property type="match status" value="1"/>
</dbReference>
<keyword evidence="3" id="KW-0812">Transmembrane</keyword>
<dbReference type="PROSITE" id="PS50297">
    <property type="entry name" value="ANK_REP_REGION"/>
    <property type="match status" value="1"/>
</dbReference>
<feature type="transmembrane region" description="Helical" evidence="3">
    <location>
        <begin position="606"/>
        <end position="625"/>
    </location>
</feature>
<accession>A0AAV5K0R0</accession>
<keyword evidence="1" id="KW-0040">ANK repeat</keyword>
<proteinExistence type="predicted"/>